<keyword evidence="4" id="KW-0411">Iron-sulfur</keyword>
<keyword evidence="3" id="KW-0408">Iron</keyword>
<keyword evidence="7" id="KW-1185">Reference proteome</keyword>
<evidence type="ECO:0000313" key="7">
    <source>
        <dbReference type="Proteomes" id="UP000592181"/>
    </source>
</evidence>
<feature type="domain" description="4Fe-4S Mo/W bis-MGD-type" evidence="5">
    <location>
        <begin position="11"/>
        <end position="63"/>
    </location>
</feature>
<dbReference type="GO" id="GO:0043546">
    <property type="term" value="F:molybdopterin cofactor binding"/>
    <property type="evidence" value="ECO:0007669"/>
    <property type="project" value="InterPro"/>
</dbReference>
<evidence type="ECO:0000259" key="5">
    <source>
        <dbReference type="SMART" id="SM00926"/>
    </source>
</evidence>
<evidence type="ECO:0000256" key="3">
    <source>
        <dbReference type="ARBA" id="ARBA00023004"/>
    </source>
</evidence>
<name>A0A852X3C6_9MICO</name>
<dbReference type="GO" id="GO:0046872">
    <property type="term" value="F:metal ion binding"/>
    <property type="evidence" value="ECO:0007669"/>
    <property type="project" value="UniProtKB-KW"/>
</dbReference>
<organism evidence="6 7">
    <name type="scientific">Janibacter alkaliphilus</name>
    <dbReference type="NCBI Taxonomy" id="1069963"/>
    <lineage>
        <taxon>Bacteria</taxon>
        <taxon>Bacillati</taxon>
        <taxon>Actinomycetota</taxon>
        <taxon>Actinomycetes</taxon>
        <taxon>Micrococcales</taxon>
        <taxon>Intrasporangiaceae</taxon>
        <taxon>Janibacter</taxon>
    </lineage>
</organism>
<gene>
    <name evidence="6" type="ORF">BJY28_001407</name>
</gene>
<dbReference type="RefSeq" id="WP_179462374.1">
    <property type="nucleotide sequence ID" value="NZ_JACBZX010000001.1"/>
</dbReference>
<dbReference type="AlphaFoldDB" id="A0A852X3C6"/>
<dbReference type="Gene3D" id="3.40.228.10">
    <property type="entry name" value="Dimethylsulfoxide Reductase, domain 2"/>
    <property type="match status" value="1"/>
</dbReference>
<dbReference type="EC" id="1.7.99.4" evidence="6"/>
<dbReference type="GO" id="GO:0022904">
    <property type="term" value="P:respiratory electron transport chain"/>
    <property type="evidence" value="ECO:0007669"/>
    <property type="project" value="TreeGrafter"/>
</dbReference>
<evidence type="ECO:0000313" key="6">
    <source>
        <dbReference type="EMBL" id="NYG36938.1"/>
    </source>
</evidence>
<dbReference type="GO" id="GO:0051539">
    <property type="term" value="F:4 iron, 4 sulfur cluster binding"/>
    <property type="evidence" value="ECO:0007669"/>
    <property type="project" value="UniProtKB-KW"/>
</dbReference>
<dbReference type="Pfam" id="PF00384">
    <property type="entry name" value="Molybdopterin"/>
    <property type="match status" value="1"/>
</dbReference>
<accession>A0A852X3C6</accession>
<dbReference type="SUPFAM" id="SSF50692">
    <property type="entry name" value="ADC-like"/>
    <property type="match status" value="1"/>
</dbReference>
<dbReference type="GO" id="GO:0003954">
    <property type="term" value="F:NADH dehydrogenase activity"/>
    <property type="evidence" value="ECO:0007669"/>
    <property type="project" value="TreeGrafter"/>
</dbReference>
<evidence type="ECO:0000256" key="1">
    <source>
        <dbReference type="ARBA" id="ARBA00022485"/>
    </source>
</evidence>
<dbReference type="Pfam" id="PF01568">
    <property type="entry name" value="Molydop_binding"/>
    <property type="match status" value="1"/>
</dbReference>
<dbReference type="Gene3D" id="2.40.40.20">
    <property type="match status" value="1"/>
</dbReference>
<dbReference type="CDD" id="cd00508">
    <property type="entry name" value="MopB_CT_Fdh-Nap-like"/>
    <property type="match status" value="1"/>
</dbReference>
<dbReference type="Gene3D" id="2.20.25.90">
    <property type="entry name" value="ADC-like domains"/>
    <property type="match status" value="1"/>
</dbReference>
<keyword evidence="6" id="KW-0560">Oxidoreductase</keyword>
<dbReference type="InterPro" id="IPR009010">
    <property type="entry name" value="Asp_de-COase-like_dom_sf"/>
</dbReference>
<dbReference type="SMART" id="SM00926">
    <property type="entry name" value="Molybdop_Fe4S4"/>
    <property type="match status" value="1"/>
</dbReference>
<dbReference type="InterPro" id="IPR006963">
    <property type="entry name" value="Mopterin_OxRdtase_4Fe-4S_dom"/>
</dbReference>
<protein>
    <submittedName>
        <fullName evidence="6">Assimilatory nitrate reductase catalytic subunit</fullName>
        <ecNumber evidence="6">1.7.99.4</ecNumber>
    </submittedName>
</protein>
<dbReference type="GO" id="GO:0016020">
    <property type="term" value="C:membrane"/>
    <property type="evidence" value="ECO:0007669"/>
    <property type="project" value="TreeGrafter"/>
</dbReference>
<comment type="caution">
    <text evidence="6">The sequence shown here is derived from an EMBL/GenBank/DDBJ whole genome shotgun (WGS) entry which is preliminary data.</text>
</comment>
<dbReference type="SUPFAM" id="SSF53706">
    <property type="entry name" value="Formate dehydrogenase/DMSO reductase, domains 1-3"/>
    <property type="match status" value="1"/>
</dbReference>
<dbReference type="InterPro" id="IPR006656">
    <property type="entry name" value="Mopterin_OxRdtase"/>
</dbReference>
<keyword evidence="2" id="KW-0479">Metal-binding</keyword>
<dbReference type="InterPro" id="IPR050123">
    <property type="entry name" value="Prok_molybdopt-oxidoreductase"/>
</dbReference>
<reference evidence="6 7" key="1">
    <citation type="submission" date="2020-07" db="EMBL/GenBank/DDBJ databases">
        <title>Sequencing the genomes of 1000 actinobacteria strains.</title>
        <authorList>
            <person name="Klenk H.-P."/>
        </authorList>
    </citation>
    <scope>NUCLEOTIDE SEQUENCE [LARGE SCALE GENOMIC DNA]</scope>
    <source>
        <strain evidence="6 7">DSM 24723</strain>
    </source>
</reference>
<dbReference type="EMBL" id="JACBZX010000001">
    <property type="protein sequence ID" value="NYG36938.1"/>
    <property type="molecule type" value="Genomic_DNA"/>
</dbReference>
<dbReference type="PANTHER" id="PTHR43105:SF10">
    <property type="entry name" value="NADH-QUINONE OXIDOREDUCTASE SUBUNIT G"/>
    <property type="match status" value="1"/>
</dbReference>
<keyword evidence="1" id="KW-0004">4Fe-4S</keyword>
<dbReference type="InterPro" id="IPR006657">
    <property type="entry name" value="MoPterin_dinucl-bd_dom"/>
</dbReference>
<evidence type="ECO:0000256" key="2">
    <source>
        <dbReference type="ARBA" id="ARBA00022723"/>
    </source>
</evidence>
<dbReference type="Proteomes" id="UP000592181">
    <property type="component" value="Unassembled WGS sequence"/>
</dbReference>
<evidence type="ECO:0000256" key="4">
    <source>
        <dbReference type="ARBA" id="ARBA00023014"/>
    </source>
</evidence>
<sequence>MTATTPAPTALRTVDSHCPYCALQCGQRLRPTTDGVEVAPREWPTSGGGMCQKGWTSASVLTAPGRLVTPWIRPAKGAPLQPVSWDAALTRVADGIREVQAAHGHDAVAVFGGGGLTNEKAYTLGKWTRTVLRSRSIDYNGRFCMSSAAAAANRQLGMDRGLPFPLTDVAGAQAVLLLGSNLAETMPPAVGHLTGARGAGGLVVVDPRRSVTAELTDDGAGVHLDPVPGTDIVVLLALIHVVLAEGLADEDYLTARTTGLEDLRRSASRWWPERAEQVCGVPAGRLRAVARTLAVAAPGHGGAGAYILTGRGVEQSSHGTDTVTAAIDLALLLGLVGRRGSGYGAITGQGNGQGGREHGQKADQLPGYRSIEDPAARAHVAAVWGVDPDDLPGKGPAAIALLRSLGEEGGPRALLVHGANVRVSVPGATDVDRRLAALDLLVVADVVMSETAQAADVVLPVTQWAEEEGTMTNLDGRVIRRRRAVQPPAGVRTELEVWAELADRLGSGVRIETEASAVFDELARASAGGVADYSGIDHARLDAGEVLHWPCPATGVGQAAHPGTPRPFADGFPTPDGRARLLPVTWRPASDDRRPGAPVRLLTGRVLAHYQSGAQTRRVPELEEAAGAPFVEIHPTHAAEIGVAEGDLVRLAGAHGEAVAQARVSDRVRPGEVFMAFHWSGEGQANRLIGDAVDPVSSMPELKLAAVTVTRVGAR</sequence>
<dbReference type="Gene3D" id="3.40.50.740">
    <property type="match status" value="1"/>
</dbReference>
<dbReference type="PANTHER" id="PTHR43105">
    <property type="entry name" value="RESPIRATORY NITRATE REDUCTASE"/>
    <property type="match status" value="1"/>
</dbReference>
<proteinExistence type="predicted"/>